<reference evidence="2" key="1">
    <citation type="submission" date="2022-03" db="EMBL/GenBank/DDBJ databases">
        <title>Description of Abyssus ytuae gen. nov., sp. nov., a novel member of the family Flavobacteriaceae isolated from the sediment of Mariana Trench.</title>
        <authorList>
            <person name="Zhang J."/>
            <person name="Xu X."/>
        </authorList>
    </citation>
    <scope>NUCLEOTIDE SEQUENCE</scope>
    <source>
        <strain evidence="2">MT3330</strain>
    </source>
</reference>
<feature type="transmembrane region" description="Helical" evidence="1">
    <location>
        <begin position="9"/>
        <end position="29"/>
    </location>
</feature>
<evidence type="ECO:0000313" key="3">
    <source>
        <dbReference type="Proteomes" id="UP000831290"/>
    </source>
</evidence>
<proteinExistence type="predicted"/>
<evidence type="ECO:0000256" key="1">
    <source>
        <dbReference type="SAM" id="Phobius"/>
    </source>
</evidence>
<evidence type="ECO:0000313" key="2">
    <source>
        <dbReference type="EMBL" id="UOB18580.1"/>
    </source>
</evidence>
<dbReference type="AlphaFoldDB" id="A0A9E7D0N6"/>
<keyword evidence="1" id="KW-0472">Membrane</keyword>
<organism evidence="2 3">
    <name type="scientific">Abyssalbus ytuae</name>
    <dbReference type="NCBI Taxonomy" id="2926907"/>
    <lineage>
        <taxon>Bacteria</taxon>
        <taxon>Pseudomonadati</taxon>
        <taxon>Bacteroidota</taxon>
        <taxon>Flavobacteriia</taxon>
        <taxon>Flavobacteriales</taxon>
        <taxon>Flavobacteriaceae</taxon>
        <taxon>Abyssalbus</taxon>
    </lineage>
</organism>
<keyword evidence="1" id="KW-0812">Transmembrane</keyword>
<keyword evidence="3" id="KW-1185">Reference proteome</keyword>
<dbReference type="EMBL" id="CP094358">
    <property type="protein sequence ID" value="UOB18580.1"/>
    <property type="molecule type" value="Genomic_DNA"/>
</dbReference>
<sequence length="115" mass="13721">MSGKEENKFYWLLGVFLTIISSLFGWSLYQTADIKERVGKVETLVTSERELNVEFRSDTKKAIEKLTERDSFTSEDFNNKTDYYFHQVQENKKLIIKHDNDLGKIYWRLSQLEKK</sequence>
<gene>
    <name evidence="2" type="ORF">MQE35_04650</name>
</gene>
<name>A0A9E7D0N6_9FLAO</name>
<accession>A0A9E7D0N6</accession>
<keyword evidence="1" id="KW-1133">Transmembrane helix</keyword>
<dbReference type="RefSeq" id="WP_255845106.1">
    <property type="nucleotide sequence ID" value="NZ_CP094358.1"/>
</dbReference>
<dbReference type="Proteomes" id="UP000831290">
    <property type="component" value="Chromosome"/>
</dbReference>
<protein>
    <submittedName>
        <fullName evidence="2">Uncharacterized protein</fullName>
    </submittedName>
</protein>
<dbReference type="KEGG" id="fbm:MQE35_04650"/>